<dbReference type="RefSeq" id="WP_208815845.1">
    <property type="nucleotide sequence ID" value="NZ_WVUH01000238.1"/>
</dbReference>
<feature type="domain" description="M23ase beta-sheet core" evidence="2">
    <location>
        <begin position="103"/>
        <end position="201"/>
    </location>
</feature>
<reference evidence="3 4" key="1">
    <citation type="submission" date="2019-12" db="EMBL/GenBank/DDBJ databases">
        <title>Whole genome sequencing of endophytic Actinobacterium Micromonospora sp. MPMI6T.</title>
        <authorList>
            <person name="Evv R."/>
            <person name="Podile A.R."/>
        </authorList>
    </citation>
    <scope>NUCLEOTIDE SEQUENCE [LARGE SCALE GENOMIC DNA]</scope>
    <source>
        <strain evidence="3 4">MPMI6</strain>
    </source>
</reference>
<sequence length="254" mass="26441">MRADALRSRTGHAAYRVLLSVVVLLAGACADGGPPVPRPTLPAPGWSAGTGDGGTTIPLPSTPAATTGGPTGRPTASASTSGRYVFPVRATNASYHPTHSAYPGTDIFAACGTPVVAVTDGRVLEVSRVDRFDKRGPRGPFNGGLFVSLLGDDGVRYYGSHLTVVATGVEAGVRVRAGQQVGTVGRTGNANNVCHLHFGISPPCTGSDGWWIRRGVVWPAPYLTAWRRKVNRSAADEVTAWHRKHGCPAAPKAD</sequence>
<feature type="region of interest" description="Disordered" evidence="1">
    <location>
        <begin position="35"/>
        <end position="82"/>
    </location>
</feature>
<dbReference type="Gene3D" id="2.70.70.10">
    <property type="entry name" value="Glucose Permease (Domain IIA)"/>
    <property type="match status" value="1"/>
</dbReference>
<dbReference type="InterPro" id="IPR050570">
    <property type="entry name" value="Cell_wall_metabolism_enzyme"/>
</dbReference>
<feature type="compositionally biased region" description="Low complexity" evidence="1">
    <location>
        <begin position="62"/>
        <end position="78"/>
    </location>
</feature>
<dbReference type="CDD" id="cd12797">
    <property type="entry name" value="M23_peptidase"/>
    <property type="match status" value="1"/>
</dbReference>
<protein>
    <submittedName>
        <fullName evidence="3">Peptidoglycan DD-metalloendopeptidase family protein</fullName>
    </submittedName>
</protein>
<organism evidence="3 4">
    <name type="scientific">Micromonospora echinofusca</name>
    <dbReference type="NCBI Taxonomy" id="47858"/>
    <lineage>
        <taxon>Bacteria</taxon>
        <taxon>Bacillati</taxon>
        <taxon>Actinomycetota</taxon>
        <taxon>Actinomycetes</taxon>
        <taxon>Micromonosporales</taxon>
        <taxon>Micromonosporaceae</taxon>
        <taxon>Micromonospora</taxon>
    </lineage>
</organism>
<accession>A0ABS3VWJ3</accession>
<keyword evidence="4" id="KW-1185">Reference proteome</keyword>
<dbReference type="InterPro" id="IPR011055">
    <property type="entry name" value="Dup_hybrid_motif"/>
</dbReference>
<dbReference type="Proteomes" id="UP000823521">
    <property type="component" value="Unassembled WGS sequence"/>
</dbReference>
<comment type="caution">
    <text evidence="3">The sequence shown here is derived from an EMBL/GenBank/DDBJ whole genome shotgun (WGS) entry which is preliminary data.</text>
</comment>
<evidence type="ECO:0000313" key="3">
    <source>
        <dbReference type="EMBL" id="MBO4208868.1"/>
    </source>
</evidence>
<evidence type="ECO:0000313" key="4">
    <source>
        <dbReference type="Proteomes" id="UP000823521"/>
    </source>
</evidence>
<evidence type="ECO:0000259" key="2">
    <source>
        <dbReference type="Pfam" id="PF01551"/>
    </source>
</evidence>
<evidence type="ECO:0000256" key="1">
    <source>
        <dbReference type="SAM" id="MobiDB-lite"/>
    </source>
</evidence>
<dbReference type="InterPro" id="IPR016047">
    <property type="entry name" value="M23ase_b-sheet_dom"/>
</dbReference>
<proteinExistence type="predicted"/>
<name>A0ABS3VWJ3_MICEH</name>
<dbReference type="Pfam" id="PF01551">
    <property type="entry name" value="Peptidase_M23"/>
    <property type="match status" value="1"/>
</dbReference>
<dbReference type="PROSITE" id="PS51257">
    <property type="entry name" value="PROKAR_LIPOPROTEIN"/>
    <property type="match status" value="1"/>
</dbReference>
<dbReference type="PANTHER" id="PTHR21666">
    <property type="entry name" value="PEPTIDASE-RELATED"/>
    <property type="match status" value="1"/>
</dbReference>
<dbReference type="SUPFAM" id="SSF51261">
    <property type="entry name" value="Duplicated hybrid motif"/>
    <property type="match status" value="1"/>
</dbReference>
<dbReference type="EMBL" id="WVUH01000238">
    <property type="protein sequence ID" value="MBO4208868.1"/>
    <property type="molecule type" value="Genomic_DNA"/>
</dbReference>
<gene>
    <name evidence="3" type="ORF">GSF22_23085</name>
</gene>
<dbReference type="PANTHER" id="PTHR21666:SF270">
    <property type="entry name" value="MUREIN HYDROLASE ACTIVATOR ENVC"/>
    <property type="match status" value="1"/>
</dbReference>